<name>R7TWV2_CAPTE</name>
<evidence type="ECO:0000259" key="17">
    <source>
        <dbReference type="PROSITE" id="PS50011"/>
    </source>
</evidence>
<evidence type="ECO:0000256" key="11">
    <source>
        <dbReference type="ARBA" id="ARBA00023170"/>
    </source>
</evidence>
<gene>
    <name evidence="19" type="ORF">CAPTEDRAFT_225949</name>
</gene>
<dbReference type="EMBL" id="AMQN01002070">
    <property type="status" value="NOT_ANNOTATED_CDS"/>
    <property type="molecule type" value="Genomic_DNA"/>
</dbReference>
<dbReference type="SUPFAM" id="SSF56112">
    <property type="entry name" value="Protein kinase-like (PK-like)"/>
    <property type="match status" value="1"/>
</dbReference>
<keyword evidence="5 16" id="KW-0812">Transmembrane</keyword>
<dbReference type="GO" id="GO:0005886">
    <property type="term" value="C:plasma membrane"/>
    <property type="evidence" value="ECO:0007669"/>
    <property type="project" value="UniProtKB-SubCell"/>
</dbReference>
<dbReference type="PROSITE" id="PS50125">
    <property type="entry name" value="GUANYLATE_CYCLASE_2"/>
    <property type="match status" value="1"/>
</dbReference>
<evidence type="ECO:0000256" key="8">
    <source>
        <dbReference type="ARBA" id="ARBA00022989"/>
    </source>
</evidence>
<dbReference type="InterPro" id="IPR001054">
    <property type="entry name" value="A/G_cyclase"/>
</dbReference>
<evidence type="ECO:0000256" key="10">
    <source>
        <dbReference type="ARBA" id="ARBA00023136"/>
    </source>
</evidence>
<dbReference type="SUPFAM" id="SSF53822">
    <property type="entry name" value="Periplasmic binding protein-like I"/>
    <property type="match status" value="1"/>
</dbReference>
<evidence type="ECO:0000256" key="1">
    <source>
        <dbReference type="ARBA" id="ARBA00004236"/>
    </source>
</evidence>
<reference evidence="21" key="1">
    <citation type="submission" date="2012-12" db="EMBL/GenBank/DDBJ databases">
        <authorList>
            <person name="Hellsten U."/>
            <person name="Grimwood J."/>
            <person name="Chapman J.A."/>
            <person name="Shapiro H."/>
            <person name="Aerts A."/>
            <person name="Otillar R.P."/>
            <person name="Terry A.Y."/>
            <person name="Boore J.L."/>
            <person name="Simakov O."/>
            <person name="Marletaz F."/>
            <person name="Cho S.-J."/>
            <person name="Edsinger-Gonzales E."/>
            <person name="Havlak P."/>
            <person name="Kuo D.-H."/>
            <person name="Larsson T."/>
            <person name="Lv J."/>
            <person name="Arendt D."/>
            <person name="Savage R."/>
            <person name="Osoegawa K."/>
            <person name="de Jong P."/>
            <person name="Lindberg D.R."/>
            <person name="Seaver E.C."/>
            <person name="Weisblat D.A."/>
            <person name="Putnam N.H."/>
            <person name="Grigoriev I.V."/>
            <person name="Rokhsar D.S."/>
        </authorList>
    </citation>
    <scope>NUCLEOTIDE SEQUENCE</scope>
    <source>
        <strain evidence="21">I ESC-2004</strain>
    </source>
</reference>
<dbReference type="Pfam" id="PF00211">
    <property type="entry name" value="Guanylate_cyc"/>
    <property type="match status" value="1"/>
</dbReference>
<dbReference type="EMBL" id="KB308242">
    <property type="protein sequence ID" value="ELT98087.1"/>
    <property type="molecule type" value="Genomic_DNA"/>
</dbReference>
<evidence type="ECO:0000256" key="2">
    <source>
        <dbReference type="ARBA" id="ARBA00004479"/>
    </source>
</evidence>
<dbReference type="FunFam" id="3.30.70.1230:FF:000050">
    <property type="entry name" value="Guanylate cyclase"/>
    <property type="match status" value="1"/>
</dbReference>
<dbReference type="GO" id="GO:0001653">
    <property type="term" value="F:peptide receptor activity"/>
    <property type="evidence" value="ECO:0007669"/>
    <property type="project" value="TreeGrafter"/>
</dbReference>
<keyword evidence="11" id="KW-0675">Receptor</keyword>
<dbReference type="AlphaFoldDB" id="R7TWV2"/>
<dbReference type="CDD" id="cd07302">
    <property type="entry name" value="CHD"/>
    <property type="match status" value="1"/>
</dbReference>
<dbReference type="GO" id="GO:0035556">
    <property type="term" value="P:intracellular signal transduction"/>
    <property type="evidence" value="ECO:0007669"/>
    <property type="project" value="InterPro"/>
</dbReference>
<dbReference type="EnsemblMetazoa" id="CapteT225949">
    <property type="protein sequence ID" value="CapteP225949"/>
    <property type="gene ID" value="CapteG225949"/>
</dbReference>
<feature type="transmembrane region" description="Helical" evidence="16">
    <location>
        <begin position="439"/>
        <end position="463"/>
    </location>
</feature>
<keyword evidence="12" id="KW-0325">Glycoprotein</keyword>
<evidence type="ECO:0000256" key="6">
    <source>
        <dbReference type="ARBA" id="ARBA00022729"/>
    </source>
</evidence>
<keyword evidence="21" id="KW-1185">Reference proteome</keyword>
<proteinExistence type="predicted"/>
<dbReference type="InterPro" id="IPR050401">
    <property type="entry name" value="Cyclic_nucleotide_synthase"/>
</dbReference>
<dbReference type="CDD" id="cd06352">
    <property type="entry name" value="PBP1_NPR_GC-like"/>
    <property type="match status" value="1"/>
</dbReference>
<dbReference type="OMA" id="ICSVWEY"/>
<dbReference type="InterPro" id="IPR011009">
    <property type="entry name" value="Kinase-like_dom_sf"/>
</dbReference>
<dbReference type="GO" id="GO:0004672">
    <property type="term" value="F:protein kinase activity"/>
    <property type="evidence" value="ECO:0007669"/>
    <property type="project" value="InterPro"/>
</dbReference>
<keyword evidence="14" id="KW-0141">cGMP biosynthesis</keyword>
<protein>
    <recommendedName>
        <fullName evidence="3">guanylate cyclase</fullName>
        <ecNumber evidence="3">4.6.1.2</ecNumber>
    </recommendedName>
</protein>
<reference evidence="20" key="3">
    <citation type="submission" date="2015-06" db="UniProtKB">
        <authorList>
            <consortium name="EnsemblMetazoa"/>
        </authorList>
    </citation>
    <scope>IDENTIFICATION</scope>
</reference>
<reference evidence="19 21" key="2">
    <citation type="journal article" date="2013" name="Nature">
        <title>Insights into bilaterian evolution from three spiralian genomes.</title>
        <authorList>
            <person name="Simakov O."/>
            <person name="Marletaz F."/>
            <person name="Cho S.J."/>
            <person name="Edsinger-Gonzales E."/>
            <person name="Havlak P."/>
            <person name="Hellsten U."/>
            <person name="Kuo D.H."/>
            <person name="Larsson T."/>
            <person name="Lv J."/>
            <person name="Arendt D."/>
            <person name="Savage R."/>
            <person name="Osoegawa K."/>
            <person name="de Jong P."/>
            <person name="Grimwood J."/>
            <person name="Chapman J.A."/>
            <person name="Shapiro H."/>
            <person name="Aerts A."/>
            <person name="Otillar R.P."/>
            <person name="Terry A.Y."/>
            <person name="Boore J.L."/>
            <person name="Grigoriev I.V."/>
            <person name="Lindberg D.R."/>
            <person name="Seaver E.C."/>
            <person name="Weisblat D.A."/>
            <person name="Putnam N.H."/>
            <person name="Rokhsar D.S."/>
        </authorList>
    </citation>
    <scope>NUCLEOTIDE SEQUENCE</scope>
    <source>
        <strain evidence="19 21">I ESC-2004</strain>
    </source>
</reference>
<dbReference type="STRING" id="283909.R7TWV2"/>
<dbReference type="Gene3D" id="3.40.50.2300">
    <property type="match status" value="2"/>
</dbReference>
<dbReference type="GO" id="GO:0005524">
    <property type="term" value="F:ATP binding"/>
    <property type="evidence" value="ECO:0007669"/>
    <property type="project" value="InterPro"/>
</dbReference>
<evidence type="ECO:0000256" key="4">
    <source>
        <dbReference type="ARBA" id="ARBA00022475"/>
    </source>
</evidence>
<feature type="domain" description="Guanylate cyclase" evidence="18">
    <location>
        <begin position="878"/>
        <end position="1008"/>
    </location>
</feature>
<dbReference type="GO" id="GO:0005525">
    <property type="term" value="F:GTP binding"/>
    <property type="evidence" value="ECO:0007669"/>
    <property type="project" value="UniProtKB-KW"/>
</dbReference>
<keyword evidence="13" id="KW-0456">Lyase</keyword>
<evidence type="ECO:0000256" key="16">
    <source>
        <dbReference type="SAM" id="Phobius"/>
    </source>
</evidence>
<feature type="domain" description="Protein kinase" evidence="17">
    <location>
        <begin position="500"/>
        <end position="805"/>
    </location>
</feature>
<dbReference type="InterPro" id="IPR029787">
    <property type="entry name" value="Nucleotide_cyclase"/>
</dbReference>
<dbReference type="EC" id="4.6.1.2" evidence="3"/>
<dbReference type="GO" id="GO:0007168">
    <property type="term" value="P:receptor guanylyl cyclase signaling pathway"/>
    <property type="evidence" value="ECO:0007669"/>
    <property type="project" value="TreeGrafter"/>
</dbReference>
<dbReference type="EMBL" id="AMQN01002069">
    <property type="status" value="NOT_ANNOTATED_CDS"/>
    <property type="molecule type" value="Genomic_DNA"/>
</dbReference>
<dbReference type="InterPro" id="IPR001828">
    <property type="entry name" value="ANF_lig-bd_rcpt"/>
</dbReference>
<evidence type="ECO:0000256" key="5">
    <source>
        <dbReference type="ARBA" id="ARBA00022692"/>
    </source>
</evidence>
<dbReference type="PANTHER" id="PTHR11920">
    <property type="entry name" value="GUANYLYL CYCLASE"/>
    <property type="match status" value="1"/>
</dbReference>
<dbReference type="Gene3D" id="1.10.510.10">
    <property type="entry name" value="Transferase(Phosphotransferase) domain 1"/>
    <property type="match status" value="1"/>
</dbReference>
<keyword evidence="10 16" id="KW-0472">Membrane</keyword>
<comment type="subcellular location">
    <subcellularLocation>
        <location evidence="1">Cell membrane</location>
    </subcellularLocation>
    <subcellularLocation>
        <location evidence="2">Membrane</location>
        <topology evidence="2">Single-pass type I membrane protein</topology>
    </subcellularLocation>
</comment>
<dbReference type="InterPro" id="IPR001245">
    <property type="entry name" value="Ser-Thr/Tyr_kinase_cat_dom"/>
</dbReference>
<dbReference type="PANTHER" id="PTHR11920:SF501">
    <property type="entry name" value="GUANYLATE CYCLASE 32E"/>
    <property type="match status" value="1"/>
</dbReference>
<dbReference type="SUPFAM" id="SSF55073">
    <property type="entry name" value="Nucleotide cyclase"/>
    <property type="match status" value="1"/>
</dbReference>
<dbReference type="InterPro" id="IPR001170">
    <property type="entry name" value="ANPR/GUC"/>
</dbReference>
<keyword evidence="9" id="KW-0342">GTP-binding</keyword>
<dbReference type="OrthoDB" id="1890790at2759"/>
<evidence type="ECO:0000256" key="14">
    <source>
        <dbReference type="ARBA" id="ARBA00023293"/>
    </source>
</evidence>
<evidence type="ECO:0000259" key="18">
    <source>
        <dbReference type="PROSITE" id="PS50125"/>
    </source>
</evidence>
<evidence type="ECO:0000313" key="19">
    <source>
        <dbReference type="EMBL" id="ELT98087.1"/>
    </source>
</evidence>
<dbReference type="Gene3D" id="3.30.70.1230">
    <property type="entry name" value="Nucleotide cyclase"/>
    <property type="match status" value="1"/>
</dbReference>
<evidence type="ECO:0000256" key="3">
    <source>
        <dbReference type="ARBA" id="ARBA00012202"/>
    </source>
</evidence>
<dbReference type="Pfam" id="PF01094">
    <property type="entry name" value="ANF_receptor"/>
    <property type="match status" value="1"/>
</dbReference>
<organism evidence="19">
    <name type="scientific">Capitella teleta</name>
    <name type="common">Polychaete worm</name>
    <dbReference type="NCBI Taxonomy" id="283909"/>
    <lineage>
        <taxon>Eukaryota</taxon>
        <taxon>Metazoa</taxon>
        <taxon>Spiralia</taxon>
        <taxon>Lophotrochozoa</taxon>
        <taxon>Annelida</taxon>
        <taxon>Polychaeta</taxon>
        <taxon>Sedentaria</taxon>
        <taxon>Scolecida</taxon>
        <taxon>Capitellidae</taxon>
        <taxon>Capitella</taxon>
    </lineage>
</organism>
<evidence type="ECO:0000313" key="20">
    <source>
        <dbReference type="EnsemblMetazoa" id="CapteP225949"/>
    </source>
</evidence>
<keyword evidence="6" id="KW-0732">Signal</keyword>
<dbReference type="InterPro" id="IPR028082">
    <property type="entry name" value="Peripla_BP_I"/>
</dbReference>
<accession>R7TWV2</accession>
<dbReference type="HOGENOM" id="CLU_001072_1_2_1"/>
<evidence type="ECO:0000256" key="15">
    <source>
        <dbReference type="SAM" id="MobiDB-lite"/>
    </source>
</evidence>
<dbReference type="Proteomes" id="UP000014760">
    <property type="component" value="Unassembled WGS sequence"/>
</dbReference>
<dbReference type="Pfam" id="PF07714">
    <property type="entry name" value="PK_Tyr_Ser-Thr"/>
    <property type="match status" value="1"/>
</dbReference>
<keyword evidence="7" id="KW-0547">Nucleotide-binding</keyword>
<dbReference type="GO" id="GO:0004383">
    <property type="term" value="F:guanylate cyclase activity"/>
    <property type="evidence" value="ECO:0007669"/>
    <property type="project" value="UniProtKB-EC"/>
</dbReference>
<evidence type="ECO:0000256" key="7">
    <source>
        <dbReference type="ARBA" id="ARBA00022741"/>
    </source>
</evidence>
<evidence type="ECO:0000256" key="9">
    <source>
        <dbReference type="ARBA" id="ARBA00023134"/>
    </source>
</evidence>
<keyword evidence="4" id="KW-1003">Cell membrane</keyword>
<evidence type="ECO:0000256" key="12">
    <source>
        <dbReference type="ARBA" id="ARBA00023180"/>
    </source>
</evidence>
<dbReference type="GO" id="GO:0004016">
    <property type="term" value="F:adenylate cyclase activity"/>
    <property type="evidence" value="ECO:0007669"/>
    <property type="project" value="TreeGrafter"/>
</dbReference>
<keyword evidence="8 16" id="KW-1133">Transmembrane helix</keyword>
<dbReference type="Gene3D" id="6.10.250.780">
    <property type="match status" value="1"/>
</dbReference>
<dbReference type="PROSITE" id="PS50011">
    <property type="entry name" value="PROTEIN_KINASE_DOM"/>
    <property type="match status" value="1"/>
</dbReference>
<dbReference type="PRINTS" id="PR00255">
    <property type="entry name" value="NATPEPTIDER"/>
</dbReference>
<dbReference type="SMART" id="SM00044">
    <property type="entry name" value="CYCc"/>
    <property type="match status" value="1"/>
</dbReference>
<dbReference type="InterPro" id="IPR000719">
    <property type="entry name" value="Prot_kinase_dom"/>
</dbReference>
<evidence type="ECO:0000256" key="13">
    <source>
        <dbReference type="ARBA" id="ARBA00023239"/>
    </source>
</evidence>
<sequence length="1144" mass="127294">MVTKVTRADVNMAWLANVDTVYFFNASTSLGALAIAVDDMEANVIPGQSFDIKFRDSACNSKTAVGAIFELFQSQTWVPDVILGPVCSGAMKPVAQLASHLNKPILGWISSDPPLKDKSIYTTLIRTLWPITNLAEGLVLLMDRFEWKRIYLISSKGGDYGGIGSSVKDRLEEGDYNVVRWVQGVAESPSIPDMQAIFNKAKKEARIIVLATPENELRDWALAAHHSDMTSGEYVFIYLNQQTADPVLYKTITSRDFYERGDSDDSTAHNALLSFFLLFAKTESFNITDQVLMEYSAVAKSPNWKNRFPDVPPADSDFYSLFLWDAMKIFARFGGDDLKKSGEELFQAARGTYTEGSATGDIILDDACDRIPDYYVLKITDDKAFGVIASTITVLNGTALDRSLDITGPLIWGNGKRGEAHAPTDTPKCGFQNELCPPLVLYIVPAVVGFVLICAAIIGYFVYRKVTYERELSNMAWKLVYSDICMYNGRNGGATPSMRAQSMMRKSKASFADSIDQQVFVTVGNYRGTMVAVKAVRKAKIDINRELLEEMKKMMEVKHQNLNPFIGACIEAPDIVVVWEYCSKGSLQDVIYGENMKLDDMFKFCLASDIIKGLAYLHESVLHVHGCLRSNNILVDGRWSCKLSGFGLSSFSEGQEEDDELSPDAHAARFMWTAPEVLREAWAILPSPSMTSDGNMSEPLPPSSLRGTSQPADVYSFGVIMKELTCLNEPYAEEEYLSAYEILGKIRDAPENGKVFRPSLKELPKAMQSDKKIAQKLRVFIEELWVEDSKMRPTAAMTQRKLSKLSPLKKNMSVVDNMNAMMEKYSAHLEELVLQKTVEFKEEQKKAETLLYRMLPVSVADDLKIGKNVSAEQYESVTIYFSDISGFTEFTNQCKPIEVVDFLNAVYLLFDETIEQHGVYKVETVMDVYVLVSGLPIRNGDNHIVEMCNCSLDIMNKVLDFVLTGKPDFKLKIRIGIHTGPIVTGVVGLTMPRYCLFGDTMNTASRMESHGAPMRIHLSPTAFEALSKFEGYLCADRGKVQIKGKGEISTYWLLGRDNYTKRLPDYNEVFGADNPAPTKLPPTRGKVPASRSQSLVEAGNTLPRDSTGKVGCDEHPVINESAFSLVQSPSQMDLSMPPVDASTS</sequence>
<feature type="region of interest" description="Disordered" evidence="15">
    <location>
        <begin position="1070"/>
        <end position="1113"/>
    </location>
</feature>
<evidence type="ECO:0000313" key="21">
    <source>
        <dbReference type="Proteomes" id="UP000014760"/>
    </source>
</evidence>